<sequence length="94" mass="10511">LFDLPQQCDSEDDESLPIVECQEDSVTLQKLLQLIYPLPGPEFRTVDEVQPVLEAANKFEVDAAVATLVNVLRSSRMLASDPVRIYALACRYSL</sequence>
<gene>
    <name evidence="1" type="ORF">CALCODRAFT_415631</name>
</gene>
<evidence type="ECO:0000313" key="1">
    <source>
        <dbReference type="EMBL" id="KZT51966.1"/>
    </source>
</evidence>
<dbReference type="InterPro" id="IPR011333">
    <property type="entry name" value="SKP1/BTB/POZ_sf"/>
</dbReference>
<evidence type="ECO:0008006" key="3">
    <source>
        <dbReference type="Google" id="ProtNLM"/>
    </source>
</evidence>
<feature type="non-terminal residue" evidence="1">
    <location>
        <position position="94"/>
    </location>
</feature>
<accession>A0A165D312</accession>
<feature type="non-terminal residue" evidence="1">
    <location>
        <position position="1"/>
    </location>
</feature>
<name>A0A165D312_9BASI</name>
<organism evidence="1 2">
    <name type="scientific">Calocera cornea HHB12733</name>
    <dbReference type="NCBI Taxonomy" id="1353952"/>
    <lineage>
        <taxon>Eukaryota</taxon>
        <taxon>Fungi</taxon>
        <taxon>Dikarya</taxon>
        <taxon>Basidiomycota</taxon>
        <taxon>Agaricomycotina</taxon>
        <taxon>Dacrymycetes</taxon>
        <taxon>Dacrymycetales</taxon>
        <taxon>Dacrymycetaceae</taxon>
        <taxon>Calocera</taxon>
    </lineage>
</organism>
<proteinExistence type="predicted"/>
<reference evidence="1 2" key="1">
    <citation type="journal article" date="2016" name="Mol. Biol. Evol.">
        <title>Comparative Genomics of Early-Diverging Mushroom-Forming Fungi Provides Insights into the Origins of Lignocellulose Decay Capabilities.</title>
        <authorList>
            <person name="Nagy L.G."/>
            <person name="Riley R."/>
            <person name="Tritt A."/>
            <person name="Adam C."/>
            <person name="Daum C."/>
            <person name="Floudas D."/>
            <person name="Sun H."/>
            <person name="Yadav J.S."/>
            <person name="Pangilinan J."/>
            <person name="Larsson K.H."/>
            <person name="Matsuura K."/>
            <person name="Barry K."/>
            <person name="Labutti K."/>
            <person name="Kuo R."/>
            <person name="Ohm R.A."/>
            <person name="Bhattacharya S.S."/>
            <person name="Shirouzu T."/>
            <person name="Yoshinaga Y."/>
            <person name="Martin F.M."/>
            <person name="Grigoriev I.V."/>
            <person name="Hibbett D.S."/>
        </authorList>
    </citation>
    <scope>NUCLEOTIDE SEQUENCE [LARGE SCALE GENOMIC DNA]</scope>
    <source>
        <strain evidence="1 2">HHB12733</strain>
    </source>
</reference>
<evidence type="ECO:0000313" key="2">
    <source>
        <dbReference type="Proteomes" id="UP000076842"/>
    </source>
</evidence>
<dbReference type="Proteomes" id="UP000076842">
    <property type="component" value="Unassembled WGS sequence"/>
</dbReference>
<dbReference type="InParanoid" id="A0A165D312"/>
<keyword evidence="2" id="KW-1185">Reference proteome</keyword>
<dbReference type="STRING" id="1353952.A0A165D312"/>
<dbReference type="AlphaFoldDB" id="A0A165D312"/>
<dbReference type="OrthoDB" id="3164835at2759"/>
<dbReference type="Gene3D" id="3.30.710.10">
    <property type="entry name" value="Potassium Channel Kv1.1, Chain A"/>
    <property type="match status" value="1"/>
</dbReference>
<protein>
    <recommendedName>
        <fullName evidence="3">BTB domain-containing protein</fullName>
    </recommendedName>
</protein>
<dbReference type="EMBL" id="KV424083">
    <property type="protein sequence ID" value="KZT51966.1"/>
    <property type="molecule type" value="Genomic_DNA"/>
</dbReference>